<comment type="caution">
    <text evidence="2">The sequence shown here is derived from an EMBL/GenBank/DDBJ whole genome shotgun (WGS) entry which is preliminary data.</text>
</comment>
<proteinExistence type="predicted"/>
<organism evidence="2 3">
    <name type="scientific">Streptomyces avermitilis</name>
    <dbReference type="NCBI Taxonomy" id="33903"/>
    <lineage>
        <taxon>Bacteria</taxon>
        <taxon>Bacillati</taxon>
        <taxon>Actinomycetota</taxon>
        <taxon>Actinomycetes</taxon>
        <taxon>Kitasatosporales</taxon>
        <taxon>Streptomycetaceae</taxon>
        <taxon>Streptomyces</taxon>
    </lineage>
</organism>
<dbReference type="Proteomes" id="UP000299211">
    <property type="component" value="Unassembled WGS sequence"/>
</dbReference>
<reference evidence="2 3" key="1">
    <citation type="submission" date="2019-04" db="EMBL/GenBank/DDBJ databases">
        <title>Draft genome sequences of Streptomyces avermitilis ATCC 31267.</title>
        <authorList>
            <person name="Komaki H."/>
            <person name="Tamura T."/>
            <person name="Hosoyama A."/>
        </authorList>
    </citation>
    <scope>NUCLEOTIDE SEQUENCE [LARGE SCALE GENOMIC DNA]</scope>
    <source>
        <strain evidence="2 3">ATCC 31267</strain>
    </source>
</reference>
<evidence type="ECO:0000313" key="2">
    <source>
        <dbReference type="EMBL" id="GDY72417.1"/>
    </source>
</evidence>
<sequence>MRDVTSVRLAVSARDLANTVPLLPAGGFVTQAVADGGIVARRGGTTIRFDAVPRDQVGLRQVELSLNRPVEYRHEERLGRSTLVVGPGARAVWTFGTAE</sequence>
<dbReference type="EMBL" id="BJHX01000001">
    <property type="protein sequence ID" value="GDY67293.1"/>
    <property type="molecule type" value="Genomic_DNA"/>
</dbReference>
<evidence type="ECO:0000313" key="4">
    <source>
        <dbReference type="Proteomes" id="UP000302139"/>
    </source>
</evidence>
<name>A0A4D4MMH7_STRAX</name>
<reference evidence="1 4" key="2">
    <citation type="submission" date="2019-04" db="EMBL/GenBank/DDBJ databases">
        <title>Draft genome sequences of Streptomyces avermitilis NBRC 14893.</title>
        <authorList>
            <person name="Komaki H."/>
            <person name="Tamura T."/>
            <person name="Hosoyama A."/>
        </authorList>
    </citation>
    <scope>NUCLEOTIDE SEQUENCE [LARGE SCALE GENOMIC DNA]</scope>
    <source>
        <strain evidence="1 4">NBRC 14893</strain>
    </source>
</reference>
<dbReference type="InterPro" id="IPR043869">
    <property type="entry name" value="DUF5829"/>
</dbReference>
<dbReference type="Pfam" id="PF19147">
    <property type="entry name" value="DUF5829"/>
    <property type="match status" value="1"/>
</dbReference>
<dbReference type="EMBL" id="BJHY01000001">
    <property type="protein sequence ID" value="GDY72417.1"/>
    <property type="molecule type" value="Genomic_DNA"/>
</dbReference>
<gene>
    <name evidence="1" type="ORF">SAV14893_066860</name>
    <name evidence="2" type="ORF">SAV31267_019020</name>
</gene>
<protein>
    <submittedName>
        <fullName evidence="2">Uncharacterized protein</fullName>
    </submittedName>
</protein>
<accession>A0A4D4MMH7</accession>
<dbReference type="AlphaFoldDB" id="A0A4D4MMH7"/>
<dbReference type="Proteomes" id="UP000302139">
    <property type="component" value="Unassembled WGS sequence"/>
</dbReference>
<evidence type="ECO:0000313" key="1">
    <source>
        <dbReference type="EMBL" id="GDY67293.1"/>
    </source>
</evidence>
<dbReference type="STRING" id="33903.AQJ43_19665"/>
<evidence type="ECO:0000313" key="3">
    <source>
        <dbReference type="Proteomes" id="UP000299211"/>
    </source>
</evidence>